<comment type="caution">
    <text evidence="2">The sequence shown here is derived from an EMBL/GenBank/DDBJ whole genome shotgun (WGS) entry which is preliminary data.</text>
</comment>
<dbReference type="InterPro" id="IPR011990">
    <property type="entry name" value="TPR-like_helical_dom_sf"/>
</dbReference>
<keyword evidence="1" id="KW-0802">TPR repeat</keyword>
<feature type="repeat" description="TPR" evidence="1">
    <location>
        <begin position="165"/>
        <end position="198"/>
    </location>
</feature>
<dbReference type="Proteomes" id="UP000315589">
    <property type="component" value="Unassembled WGS sequence"/>
</dbReference>
<organism evidence="2 3">
    <name type="scientific">Candidatus Berkelbacteria bacterium Licking1014_85</name>
    <dbReference type="NCBI Taxonomy" id="2017148"/>
    <lineage>
        <taxon>Bacteria</taxon>
        <taxon>Candidatus Berkelbacteria</taxon>
    </lineage>
</organism>
<evidence type="ECO:0000256" key="1">
    <source>
        <dbReference type="PROSITE-ProRule" id="PRU00339"/>
    </source>
</evidence>
<proteinExistence type="predicted"/>
<dbReference type="Pfam" id="PF13181">
    <property type="entry name" value="TPR_8"/>
    <property type="match status" value="1"/>
</dbReference>
<dbReference type="Gene3D" id="1.25.40.10">
    <property type="entry name" value="Tetratricopeptide repeat domain"/>
    <property type="match status" value="1"/>
</dbReference>
<dbReference type="EMBL" id="VMGI01000073">
    <property type="protein sequence ID" value="TSC92284.1"/>
    <property type="molecule type" value="Genomic_DNA"/>
</dbReference>
<feature type="repeat" description="TPR" evidence="1">
    <location>
        <begin position="131"/>
        <end position="164"/>
    </location>
</feature>
<dbReference type="InterPro" id="IPR019734">
    <property type="entry name" value="TPR_rpt"/>
</dbReference>
<evidence type="ECO:0000313" key="3">
    <source>
        <dbReference type="Proteomes" id="UP000315589"/>
    </source>
</evidence>
<dbReference type="AlphaFoldDB" id="A0A554LHC5"/>
<evidence type="ECO:0000313" key="2">
    <source>
        <dbReference type="EMBL" id="TSC92284.1"/>
    </source>
</evidence>
<dbReference type="PROSITE" id="PS50005">
    <property type="entry name" value="TPR"/>
    <property type="match status" value="2"/>
</dbReference>
<sequence length="212" mass="24116">MILNTLILISAAVLFVIFVRRLPSGFWGDKVEDIREKMAIKDFGAKIFSVFGFLKKMKKPKTTVVDVSSDNEGMDSFDSFLSKEVQTIDEDKNKVDEDLSLEKADDLLKRGSVLLAQEIYLKLLDIEPENPKLHNRLGIIYLEQKDFNKAKDFFLSSLSSGENIPARQYNLALAYIGLNEYTLAQEVLKKALNADPSNQKYTDLLEEVRDKV</sequence>
<dbReference type="SUPFAM" id="SSF48452">
    <property type="entry name" value="TPR-like"/>
    <property type="match status" value="1"/>
</dbReference>
<dbReference type="SMART" id="SM00028">
    <property type="entry name" value="TPR"/>
    <property type="match status" value="2"/>
</dbReference>
<name>A0A554LHC5_9BACT</name>
<dbReference type="Pfam" id="PF13431">
    <property type="entry name" value="TPR_17"/>
    <property type="match status" value="1"/>
</dbReference>
<gene>
    <name evidence="2" type="ORF">CEN91_497</name>
</gene>
<accession>A0A554LHC5</accession>
<protein>
    <submittedName>
        <fullName evidence="2">Uncharacterized protein</fullName>
    </submittedName>
</protein>
<reference evidence="2 3" key="1">
    <citation type="submission" date="2017-07" db="EMBL/GenBank/DDBJ databases">
        <title>Mechanisms for carbon and nitrogen cycling indicate functional differentiation within the Candidate Phyla Radiation.</title>
        <authorList>
            <person name="Danczak R.E."/>
            <person name="Johnston M.D."/>
            <person name="Kenah C."/>
            <person name="Slattery M."/>
            <person name="Wrighton K.C."/>
            <person name="Wilkins M.J."/>
        </authorList>
    </citation>
    <scope>NUCLEOTIDE SEQUENCE [LARGE SCALE GENOMIC DNA]</scope>
    <source>
        <strain evidence="2">Licking1014_85</strain>
    </source>
</reference>